<protein>
    <recommendedName>
        <fullName evidence="4">DUF5009 domain-containing protein</fullName>
    </recommendedName>
</protein>
<dbReference type="eggNOG" id="COG4299">
    <property type="taxonomic scope" value="Bacteria"/>
</dbReference>
<feature type="transmembrane region" description="Helical" evidence="1">
    <location>
        <begin position="352"/>
        <end position="375"/>
    </location>
</feature>
<dbReference type="Proteomes" id="UP000006860">
    <property type="component" value="Chromosome"/>
</dbReference>
<feature type="transmembrane region" description="Helical" evidence="1">
    <location>
        <begin position="291"/>
        <end position="308"/>
    </location>
</feature>
<keyword evidence="1" id="KW-1133">Transmembrane helix</keyword>
<evidence type="ECO:0000313" key="3">
    <source>
        <dbReference type="Proteomes" id="UP000006860"/>
    </source>
</evidence>
<dbReference type="AlphaFoldDB" id="F0SLB3"/>
<feature type="transmembrane region" description="Helical" evidence="1">
    <location>
        <begin position="210"/>
        <end position="228"/>
    </location>
</feature>
<gene>
    <name evidence="2" type="ordered locus">Plabr_4447</name>
</gene>
<evidence type="ECO:0000256" key="1">
    <source>
        <dbReference type="SAM" id="Phobius"/>
    </source>
</evidence>
<feature type="transmembrane region" description="Helical" evidence="1">
    <location>
        <begin position="126"/>
        <end position="144"/>
    </location>
</feature>
<keyword evidence="1" id="KW-0472">Membrane</keyword>
<keyword evidence="3" id="KW-1185">Reference proteome</keyword>
<feature type="transmembrane region" description="Helical" evidence="1">
    <location>
        <begin position="59"/>
        <end position="83"/>
    </location>
</feature>
<accession>F0SLB3</accession>
<dbReference type="STRING" id="756272.Plabr_4447"/>
<reference evidence="3" key="1">
    <citation type="submission" date="2011-02" db="EMBL/GenBank/DDBJ databases">
        <title>The complete genome of Planctomyces brasiliensis DSM 5305.</title>
        <authorList>
            <person name="Lucas S."/>
            <person name="Copeland A."/>
            <person name="Lapidus A."/>
            <person name="Bruce D."/>
            <person name="Goodwin L."/>
            <person name="Pitluck S."/>
            <person name="Kyrpides N."/>
            <person name="Mavromatis K."/>
            <person name="Pagani I."/>
            <person name="Ivanova N."/>
            <person name="Ovchinnikova G."/>
            <person name="Lu M."/>
            <person name="Detter J.C."/>
            <person name="Han C."/>
            <person name="Land M."/>
            <person name="Hauser L."/>
            <person name="Markowitz V."/>
            <person name="Cheng J.-F."/>
            <person name="Hugenholtz P."/>
            <person name="Woyke T."/>
            <person name="Wu D."/>
            <person name="Tindall B."/>
            <person name="Pomrenke H.G."/>
            <person name="Brambilla E."/>
            <person name="Klenk H.-P."/>
            <person name="Eisen J.A."/>
        </authorList>
    </citation>
    <scope>NUCLEOTIDE SEQUENCE [LARGE SCALE GENOMIC DNA]</scope>
    <source>
        <strain evidence="3">ATCC 49424 / DSM 5305 / JCM 21570 / NBRC 103401 / IFAM 1448</strain>
    </source>
</reference>
<dbReference type="OrthoDB" id="9788724at2"/>
<sequence>MNDTYRLSEENPMTSTCDVKPIGQAATGQSSAADVTIHAGSEISPVEKRSRRLRKYERIAGVDLFRGILLLILGLGIGVLSVLELPSGDPIRQVFRYETARGLTNQVTGSAWRNAAGPGLVFARDFLLSGFLFAAGVSLTLWRWKRRQNKSESASHARAIINRVGILILLGVFLQSVGSEQTRLVLTSPLAQIGLATLIASCFLTISYRWGWVTVCILLIGHTVWFYTVPVPEYGSELKTPELETYQASHYLPPSYQQFAYQANIADYTDRLWLSWLPGQPDAKFRADGRVTWNFIPAAALMLTGVLVGRKLVRQDWQPLPLSLFLMLGGIGCIFCSLLFDATVAPAIERLMTISWVVLAAGYSLLLLGICVVLTESFGLKKLVQPLLVMGRHSLMAYLFLIFGSVWVSNEIIKHGQTAGSMMQLTPLPLTACLLQVFLPVVITMALCGLWERRHSGLT</sequence>
<feature type="transmembrane region" description="Helical" evidence="1">
    <location>
        <begin position="160"/>
        <end position="178"/>
    </location>
</feature>
<dbReference type="RefSeq" id="WP_013630724.1">
    <property type="nucleotide sequence ID" value="NC_015174.1"/>
</dbReference>
<proteinExistence type="predicted"/>
<dbReference type="PANTHER" id="PTHR31061:SF24">
    <property type="entry name" value="LD22376P"/>
    <property type="match status" value="1"/>
</dbReference>
<feature type="transmembrane region" description="Helical" evidence="1">
    <location>
        <begin position="387"/>
        <end position="408"/>
    </location>
</feature>
<organism evidence="2 3">
    <name type="scientific">Rubinisphaera brasiliensis (strain ATCC 49424 / DSM 5305 / JCM 21570 / IAM 15109 / NBRC 103401 / IFAM 1448)</name>
    <name type="common">Planctomyces brasiliensis</name>
    <dbReference type="NCBI Taxonomy" id="756272"/>
    <lineage>
        <taxon>Bacteria</taxon>
        <taxon>Pseudomonadati</taxon>
        <taxon>Planctomycetota</taxon>
        <taxon>Planctomycetia</taxon>
        <taxon>Planctomycetales</taxon>
        <taxon>Planctomycetaceae</taxon>
        <taxon>Rubinisphaera</taxon>
    </lineage>
</organism>
<feature type="transmembrane region" description="Helical" evidence="1">
    <location>
        <begin position="184"/>
        <end position="203"/>
    </location>
</feature>
<dbReference type="PANTHER" id="PTHR31061">
    <property type="entry name" value="LD22376P"/>
    <property type="match status" value="1"/>
</dbReference>
<dbReference type="EMBL" id="CP002546">
    <property type="protein sequence ID" value="ADY62019.1"/>
    <property type="molecule type" value="Genomic_DNA"/>
</dbReference>
<feature type="transmembrane region" description="Helical" evidence="1">
    <location>
        <begin position="320"/>
        <end position="340"/>
    </location>
</feature>
<dbReference type="KEGG" id="pbs:Plabr_4447"/>
<evidence type="ECO:0000313" key="2">
    <source>
        <dbReference type="EMBL" id="ADY62019.1"/>
    </source>
</evidence>
<evidence type="ECO:0008006" key="4">
    <source>
        <dbReference type="Google" id="ProtNLM"/>
    </source>
</evidence>
<keyword evidence="1" id="KW-0812">Transmembrane</keyword>
<feature type="transmembrane region" description="Helical" evidence="1">
    <location>
        <begin position="428"/>
        <end position="451"/>
    </location>
</feature>
<dbReference type="HOGENOM" id="CLU_595645_0_0_0"/>
<name>F0SLB3_RUBBR</name>